<evidence type="ECO:0000313" key="3">
    <source>
        <dbReference type="Proteomes" id="UP001321760"/>
    </source>
</evidence>
<proteinExistence type="predicted"/>
<feature type="signal peptide" evidence="1">
    <location>
        <begin position="1"/>
        <end position="19"/>
    </location>
</feature>
<dbReference type="AlphaFoldDB" id="A0AAV9G3C3"/>
<keyword evidence="1" id="KW-0732">Signal</keyword>
<sequence>MQIKSALYLVSLLSSTVLAAPATLELRDVISPRDPSPLQKRQAAITMYGDDCREFGPRDNVTTLEVENGKSICFPVPSPKRSIAIAVQDICRVLTYSGTDCQGTLWVVPAHLKCHNVLYGSVLATCWKDAAATGGDN</sequence>
<reference evidence="2" key="1">
    <citation type="journal article" date="2023" name="Mol. Phylogenet. Evol.">
        <title>Genome-scale phylogeny and comparative genomics of the fungal order Sordariales.</title>
        <authorList>
            <person name="Hensen N."/>
            <person name="Bonometti L."/>
            <person name="Westerberg I."/>
            <person name="Brannstrom I.O."/>
            <person name="Guillou S."/>
            <person name="Cros-Aarteil S."/>
            <person name="Calhoun S."/>
            <person name="Haridas S."/>
            <person name="Kuo A."/>
            <person name="Mondo S."/>
            <person name="Pangilinan J."/>
            <person name="Riley R."/>
            <person name="LaButti K."/>
            <person name="Andreopoulos B."/>
            <person name="Lipzen A."/>
            <person name="Chen C."/>
            <person name="Yan M."/>
            <person name="Daum C."/>
            <person name="Ng V."/>
            <person name="Clum A."/>
            <person name="Steindorff A."/>
            <person name="Ohm R.A."/>
            <person name="Martin F."/>
            <person name="Silar P."/>
            <person name="Natvig D.O."/>
            <person name="Lalanne C."/>
            <person name="Gautier V."/>
            <person name="Ament-Velasquez S.L."/>
            <person name="Kruys A."/>
            <person name="Hutchinson M.I."/>
            <person name="Powell A.J."/>
            <person name="Barry K."/>
            <person name="Miller A.N."/>
            <person name="Grigoriev I.V."/>
            <person name="Debuchy R."/>
            <person name="Gladieux P."/>
            <person name="Hiltunen Thoren M."/>
            <person name="Johannesson H."/>
        </authorList>
    </citation>
    <scope>NUCLEOTIDE SEQUENCE</scope>
    <source>
        <strain evidence="2">PSN243</strain>
    </source>
</reference>
<accession>A0AAV9G3C3</accession>
<reference evidence="2" key="2">
    <citation type="submission" date="2023-05" db="EMBL/GenBank/DDBJ databases">
        <authorList>
            <consortium name="Lawrence Berkeley National Laboratory"/>
            <person name="Steindorff A."/>
            <person name="Hensen N."/>
            <person name="Bonometti L."/>
            <person name="Westerberg I."/>
            <person name="Brannstrom I.O."/>
            <person name="Guillou S."/>
            <person name="Cros-Aarteil S."/>
            <person name="Calhoun S."/>
            <person name="Haridas S."/>
            <person name="Kuo A."/>
            <person name="Mondo S."/>
            <person name="Pangilinan J."/>
            <person name="Riley R."/>
            <person name="Labutti K."/>
            <person name="Andreopoulos B."/>
            <person name="Lipzen A."/>
            <person name="Chen C."/>
            <person name="Yanf M."/>
            <person name="Daum C."/>
            <person name="Ng V."/>
            <person name="Clum A."/>
            <person name="Ohm R."/>
            <person name="Martin F."/>
            <person name="Silar P."/>
            <person name="Natvig D."/>
            <person name="Lalanne C."/>
            <person name="Gautier V."/>
            <person name="Ament-Velasquez S.L."/>
            <person name="Kruys A."/>
            <person name="Hutchinson M.I."/>
            <person name="Powell A.J."/>
            <person name="Barry K."/>
            <person name="Miller A.N."/>
            <person name="Grigoriev I.V."/>
            <person name="Debuchy R."/>
            <person name="Gladieux P."/>
            <person name="Thoren M.H."/>
            <person name="Johannesson H."/>
        </authorList>
    </citation>
    <scope>NUCLEOTIDE SEQUENCE</scope>
    <source>
        <strain evidence="2">PSN243</strain>
    </source>
</reference>
<feature type="chain" id="PRO_5043642366" evidence="1">
    <location>
        <begin position="20"/>
        <end position="137"/>
    </location>
</feature>
<evidence type="ECO:0000313" key="2">
    <source>
        <dbReference type="EMBL" id="KAK4441952.1"/>
    </source>
</evidence>
<dbReference type="EMBL" id="MU866044">
    <property type="protein sequence ID" value="KAK4441952.1"/>
    <property type="molecule type" value="Genomic_DNA"/>
</dbReference>
<dbReference type="Proteomes" id="UP001321760">
    <property type="component" value="Unassembled WGS sequence"/>
</dbReference>
<organism evidence="2 3">
    <name type="scientific">Podospora aff. communis PSN243</name>
    <dbReference type="NCBI Taxonomy" id="3040156"/>
    <lineage>
        <taxon>Eukaryota</taxon>
        <taxon>Fungi</taxon>
        <taxon>Dikarya</taxon>
        <taxon>Ascomycota</taxon>
        <taxon>Pezizomycotina</taxon>
        <taxon>Sordariomycetes</taxon>
        <taxon>Sordariomycetidae</taxon>
        <taxon>Sordariales</taxon>
        <taxon>Podosporaceae</taxon>
        <taxon>Podospora</taxon>
    </lineage>
</organism>
<protein>
    <submittedName>
        <fullName evidence="2">Uncharacterized protein</fullName>
    </submittedName>
</protein>
<name>A0AAV9G3C3_9PEZI</name>
<keyword evidence="3" id="KW-1185">Reference proteome</keyword>
<comment type="caution">
    <text evidence="2">The sequence shown here is derived from an EMBL/GenBank/DDBJ whole genome shotgun (WGS) entry which is preliminary data.</text>
</comment>
<evidence type="ECO:0000256" key="1">
    <source>
        <dbReference type="SAM" id="SignalP"/>
    </source>
</evidence>
<gene>
    <name evidence="2" type="ORF">QBC34DRAFT_387804</name>
</gene>